<name>A0A8D9BCG1_9HEMI</name>
<evidence type="ECO:0000313" key="2">
    <source>
        <dbReference type="EMBL" id="CAG6782673.1"/>
    </source>
</evidence>
<protein>
    <submittedName>
        <fullName evidence="2">Uncharacterized protein</fullName>
    </submittedName>
</protein>
<dbReference type="EMBL" id="HBUF01628616">
    <property type="protein sequence ID" value="CAG6782673.1"/>
    <property type="molecule type" value="Transcribed_RNA"/>
</dbReference>
<feature type="compositionally biased region" description="Basic residues" evidence="1">
    <location>
        <begin position="259"/>
        <end position="275"/>
    </location>
</feature>
<feature type="compositionally biased region" description="Basic and acidic residues" evidence="1">
    <location>
        <begin position="206"/>
        <end position="215"/>
    </location>
</feature>
<dbReference type="AlphaFoldDB" id="A0A8D9BCG1"/>
<feature type="region of interest" description="Disordered" evidence="1">
    <location>
        <begin position="177"/>
        <end position="224"/>
    </location>
</feature>
<reference evidence="2" key="1">
    <citation type="submission" date="2021-05" db="EMBL/GenBank/DDBJ databases">
        <authorList>
            <person name="Alioto T."/>
            <person name="Alioto T."/>
            <person name="Gomez Garrido J."/>
        </authorList>
    </citation>
    <scope>NUCLEOTIDE SEQUENCE</scope>
</reference>
<feature type="region of interest" description="Disordered" evidence="1">
    <location>
        <begin position="243"/>
        <end position="275"/>
    </location>
</feature>
<evidence type="ECO:0000256" key="1">
    <source>
        <dbReference type="SAM" id="MobiDB-lite"/>
    </source>
</evidence>
<proteinExistence type="predicted"/>
<accession>A0A8D9BCG1</accession>
<feature type="region of interest" description="Disordered" evidence="1">
    <location>
        <begin position="102"/>
        <end position="130"/>
    </location>
</feature>
<sequence length="275" mass="31771">MDESNYYIIKYKLYFSFRFSKLLSLDIEVSTINEETNLIFSIYYIKLYFFPDCESSVTVIGKDPYTNILNDESNYTIMNKSRAVSQENKLTQTKGSEIDRALAKAGDSGHAQNSGTKNNRLKMKGKTTYNLNVNRGEYKRRPIFKMNTNKEPRMKRESTIAIENMLAECATEIYKGKTHSKMNTERKSKLKRNQSSDSVQDAAHSATEHSGDEKSGPAAKNNKPKKNLFVRFMNFGQQWSRLSNNISYTEPKKTLRELRKSRKKCRKKVSNKPSK</sequence>
<organism evidence="2">
    <name type="scientific">Cacopsylla melanoneura</name>
    <dbReference type="NCBI Taxonomy" id="428564"/>
    <lineage>
        <taxon>Eukaryota</taxon>
        <taxon>Metazoa</taxon>
        <taxon>Ecdysozoa</taxon>
        <taxon>Arthropoda</taxon>
        <taxon>Hexapoda</taxon>
        <taxon>Insecta</taxon>
        <taxon>Pterygota</taxon>
        <taxon>Neoptera</taxon>
        <taxon>Paraneoptera</taxon>
        <taxon>Hemiptera</taxon>
        <taxon>Sternorrhyncha</taxon>
        <taxon>Psylloidea</taxon>
        <taxon>Psyllidae</taxon>
        <taxon>Psyllinae</taxon>
        <taxon>Cacopsylla</taxon>
    </lineage>
</organism>